<protein>
    <submittedName>
        <fullName evidence="1">Putative ABC transport system substrate-binding protein</fullName>
    </submittedName>
</protein>
<dbReference type="EMBL" id="LT670844">
    <property type="protein sequence ID" value="SHL58064.1"/>
    <property type="molecule type" value="Genomic_DNA"/>
</dbReference>
<organism evidence="1 2">
    <name type="scientific">Bradyrhizobium lablabi</name>
    <dbReference type="NCBI Taxonomy" id="722472"/>
    <lineage>
        <taxon>Bacteria</taxon>
        <taxon>Pseudomonadati</taxon>
        <taxon>Pseudomonadota</taxon>
        <taxon>Alphaproteobacteria</taxon>
        <taxon>Hyphomicrobiales</taxon>
        <taxon>Nitrobacteraceae</taxon>
        <taxon>Bradyrhizobium</taxon>
    </lineage>
</organism>
<evidence type="ECO:0000313" key="2">
    <source>
        <dbReference type="Proteomes" id="UP000189935"/>
    </source>
</evidence>
<accession>A0A1M7BSZ4</accession>
<sequence length="322" mass="34575">MRRREFLALVGGTAAWPFAVRARQGNPTIAVIMGSSANEVQAQRLVKAFESAWPEVGWVEGRNIHVDYRWAEPSQMRALAAEVVAAAPDVIVANGTSVLNAVREATSSIPVVFVGISDPEGVGIVANLARPGGNMTGLANFEPSMGGKWLQVLKEIAPHLTRVGVLRVPKTHVRILQSIRDTAASSAMEAIDCPVLDAAGIREAVGAFDGQQSTGLIILPDPVFSPLRSLILELAANQHHPAIYPFRNYAEEGGLLCYGINILDQVRRSAFYVDKILRGARPGDLPVQAPTKFELVINLKTAKALGLEVPATLLARADEVIE</sequence>
<name>A0A1M7BSZ4_9BRAD</name>
<dbReference type="PANTHER" id="PTHR35271">
    <property type="entry name" value="ABC TRANSPORTER, SUBSTRATE-BINDING LIPOPROTEIN-RELATED"/>
    <property type="match status" value="1"/>
</dbReference>
<dbReference type="CDD" id="cd06325">
    <property type="entry name" value="PBP1_ABC_unchar_transporter"/>
    <property type="match status" value="1"/>
</dbReference>
<dbReference type="InterPro" id="IPR007487">
    <property type="entry name" value="ABC_transpt-TYRBP-like"/>
</dbReference>
<dbReference type="PANTHER" id="PTHR35271:SF1">
    <property type="entry name" value="ABC TRANSPORTER, SUBSTRATE-BINDING LIPOPROTEIN"/>
    <property type="match status" value="1"/>
</dbReference>
<dbReference type="OrthoDB" id="1680494at2"/>
<reference evidence="1 2" key="1">
    <citation type="submission" date="2016-11" db="EMBL/GenBank/DDBJ databases">
        <authorList>
            <person name="Jaros S."/>
            <person name="Januszkiewicz K."/>
            <person name="Wedrychowicz H."/>
        </authorList>
    </citation>
    <scope>NUCLEOTIDE SEQUENCE [LARGE SCALE GENOMIC DNA]</scope>
    <source>
        <strain evidence="1 2">GAS499</strain>
    </source>
</reference>
<dbReference type="Pfam" id="PF04392">
    <property type="entry name" value="ABC_sub_bind"/>
    <property type="match status" value="1"/>
</dbReference>
<evidence type="ECO:0000313" key="1">
    <source>
        <dbReference type="EMBL" id="SHL58064.1"/>
    </source>
</evidence>
<dbReference type="Proteomes" id="UP000189935">
    <property type="component" value="Chromosome I"/>
</dbReference>
<dbReference type="AlphaFoldDB" id="A0A1M7BSZ4"/>
<gene>
    <name evidence="1" type="ORF">SAMN05444159_6274</name>
</gene>
<dbReference type="Gene3D" id="3.40.50.2300">
    <property type="match status" value="2"/>
</dbReference>
<proteinExistence type="predicted"/>